<dbReference type="EMBL" id="LUTY01000117">
    <property type="protein sequence ID" value="OAD23882.1"/>
    <property type="molecule type" value="Genomic_DNA"/>
</dbReference>
<protein>
    <submittedName>
        <fullName evidence="1">Uncharacterized protein</fullName>
    </submittedName>
</protein>
<evidence type="ECO:0000313" key="2">
    <source>
        <dbReference type="Proteomes" id="UP000076962"/>
    </source>
</evidence>
<accession>A0A176S6X9</accession>
<evidence type="ECO:0000313" key="1">
    <source>
        <dbReference type="EMBL" id="OAD23882.1"/>
    </source>
</evidence>
<dbReference type="AlphaFoldDB" id="A0A176S6X9"/>
<comment type="caution">
    <text evidence="1">The sequence shown here is derived from an EMBL/GenBank/DDBJ whole genome shotgun (WGS) entry which is preliminary data.</text>
</comment>
<dbReference type="Proteomes" id="UP000076962">
    <property type="component" value="Unassembled WGS sequence"/>
</dbReference>
<organism evidence="1 2">
    <name type="scientific">Candidatus Thiomargarita nelsonii</name>
    <dbReference type="NCBI Taxonomy" id="1003181"/>
    <lineage>
        <taxon>Bacteria</taxon>
        <taxon>Pseudomonadati</taxon>
        <taxon>Pseudomonadota</taxon>
        <taxon>Gammaproteobacteria</taxon>
        <taxon>Thiotrichales</taxon>
        <taxon>Thiotrichaceae</taxon>
        <taxon>Thiomargarita</taxon>
    </lineage>
</organism>
<keyword evidence="2" id="KW-1185">Reference proteome</keyword>
<proteinExistence type="predicted"/>
<name>A0A176S6X9_9GAMM</name>
<gene>
    <name evidence="1" type="ORF">THIOM_000271</name>
</gene>
<reference evidence="1 2" key="1">
    <citation type="submission" date="2016-05" db="EMBL/GenBank/DDBJ databases">
        <title>Single-cell genome of chain-forming Candidatus Thiomargarita nelsonii and comparison to other large sulfur-oxidizing bacteria.</title>
        <authorList>
            <person name="Winkel M."/>
            <person name="Salman V."/>
            <person name="Woyke T."/>
            <person name="Schulz-Vogt H."/>
            <person name="Richter M."/>
            <person name="Flood B."/>
            <person name="Bailey J."/>
            <person name="Amann R."/>
            <person name="Mussmann M."/>
        </authorList>
    </citation>
    <scope>NUCLEOTIDE SEQUENCE [LARGE SCALE GENOMIC DNA]</scope>
    <source>
        <strain evidence="1 2">THI036</strain>
    </source>
</reference>
<sequence length="67" mass="7579">MSRARNDRVTHYFGKMIGQLTADSDTNIDLALSNPLMDDIITLGKFISIAQNLVRVKSTPHVRNYFP</sequence>